<feature type="domain" description="DUF8202" evidence="8">
    <location>
        <begin position="853"/>
        <end position="1030"/>
    </location>
</feature>
<dbReference type="EMBL" id="FWYF01000001">
    <property type="protein sequence ID" value="SMD31738.1"/>
    <property type="molecule type" value="Genomic_DNA"/>
</dbReference>
<evidence type="ECO:0000259" key="7">
    <source>
        <dbReference type="Pfam" id="PF18962"/>
    </source>
</evidence>
<evidence type="ECO:0000256" key="6">
    <source>
        <dbReference type="SAM" id="SignalP"/>
    </source>
</evidence>
<feature type="domain" description="DUF8202" evidence="8">
    <location>
        <begin position="1253"/>
        <end position="1425"/>
    </location>
</feature>
<keyword evidence="3 6" id="KW-0732">Signal</keyword>
<feature type="region of interest" description="Disordered" evidence="5">
    <location>
        <begin position="1515"/>
        <end position="1557"/>
    </location>
</feature>
<dbReference type="InterPro" id="IPR013320">
    <property type="entry name" value="ConA-like_dom_sf"/>
</dbReference>
<dbReference type="Gene3D" id="2.60.120.200">
    <property type="match status" value="1"/>
</dbReference>
<accession>A0A1W2G5T5</accession>
<reference evidence="9 10" key="1">
    <citation type="submission" date="2017-04" db="EMBL/GenBank/DDBJ databases">
        <authorList>
            <person name="Afonso C.L."/>
            <person name="Miller P.J."/>
            <person name="Scott M.A."/>
            <person name="Spackman E."/>
            <person name="Goraichik I."/>
            <person name="Dimitrov K.M."/>
            <person name="Suarez D.L."/>
            <person name="Swayne D.E."/>
        </authorList>
    </citation>
    <scope>NUCLEOTIDE SEQUENCE [LARGE SCALE GENOMIC DNA]</scope>
    <source>
        <strain evidence="9 10">DSM 26133</strain>
    </source>
</reference>
<feature type="region of interest" description="Disordered" evidence="5">
    <location>
        <begin position="672"/>
        <end position="692"/>
    </location>
</feature>
<evidence type="ECO:0000256" key="5">
    <source>
        <dbReference type="SAM" id="MobiDB-lite"/>
    </source>
</evidence>
<evidence type="ECO:0000256" key="3">
    <source>
        <dbReference type="ARBA" id="ARBA00022729"/>
    </source>
</evidence>
<dbReference type="Proteomes" id="UP000192472">
    <property type="component" value="Unassembled WGS sequence"/>
</dbReference>
<feature type="chain" id="PRO_5012484217" evidence="6">
    <location>
        <begin position="21"/>
        <end position="2046"/>
    </location>
</feature>
<dbReference type="InterPro" id="IPR058515">
    <property type="entry name" value="DUF8202"/>
</dbReference>
<feature type="compositionally biased region" description="Basic and acidic residues" evidence="5">
    <location>
        <begin position="1526"/>
        <end position="1535"/>
    </location>
</feature>
<dbReference type="Gene3D" id="2.60.120.260">
    <property type="entry name" value="Galactose-binding domain-like"/>
    <property type="match status" value="1"/>
</dbReference>
<dbReference type="InterPro" id="IPR059100">
    <property type="entry name" value="TSP3_bac"/>
</dbReference>
<name>A0A1W2G5T5_REIFA</name>
<dbReference type="SUPFAM" id="SSF49899">
    <property type="entry name" value="Concanavalin A-like lectins/glucanases"/>
    <property type="match status" value="1"/>
</dbReference>
<dbReference type="RefSeq" id="WP_084370438.1">
    <property type="nucleotide sequence ID" value="NZ_FWYF01000001.1"/>
</dbReference>
<gene>
    <name evidence="9" type="ORF">SAMN04488029_0073</name>
</gene>
<feature type="signal peptide" evidence="6">
    <location>
        <begin position="1"/>
        <end position="20"/>
    </location>
</feature>
<dbReference type="Pfam" id="PF18884">
    <property type="entry name" value="TSP3_bac"/>
    <property type="match status" value="5"/>
</dbReference>
<evidence type="ECO:0000313" key="9">
    <source>
        <dbReference type="EMBL" id="SMD31738.1"/>
    </source>
</evidence>
<dbReference type="Pfam" id="PF26628">
    <property type="entry name" value="DUF8202"/>
    <property type="match status" value="3"/>
</dbReference>
<keyword evidence="2" id="KW-0964">Secreted</keyword>
<evidence type="ECO:0000256" key="1">
    <source>
        <dbReference type="ARBA" id="ARBA00004613"/>
    </source>
</evidence>
<dbReference type="OrthoDB" id="2582440at2"/>
<dbReference type="GO" id="GO:0004553">
    <property type="term" value="F:hydrolase activity, hydrolyzing O-glycosyl compounds"/>
    <property type="evidence" value="ECO:0007669"/>
    <property type="project" value="UniProtKB-ARBA"/>
</dbReference>
<organism evidence="9 10">
    <name type="scientific">Reichenbachiella faecimaris</name>
    <dbReference type="NCBI Taxonomy" id="692418"/>
    <lineage>
        <taxon>Bacteria</taxon>
        <taxon>Pseudomonadati</taxon>
        <taxon>Bacteroidota</taxon>
        <taxon>Cytophagia</taxon>
        <taxon>Cytophagales</taxon>
        <taxon>Reichenbachiellaceae</taxon>
        <taxon>Reichenbachiella</taxon>
    </lineage>
</organism>
<comment type="subcellular location">
    <subcellularLocation>
        <location evidence="1">Secreted</location>
    </subcellularLocation>
</comment>
<dbReference type="GO" id="GO:0005975">
    <property type="term" value="P:carbohydrate metabolic process"/>
    <property type="evidence" value="ECO:0007669"/>
    <property type="project" value="UniProtKB-ARBA"/>
</dbReference>
<feature type="region of interest" description="Disordered" evidence="5">
    <location>
        <begin position="1455"/>
        <end position="1487"/>
    </location>
</feature>
<dbReference type="Pfam" id="PF13385">
    <property type="entry name" value="Laminin_G_3"/>
    <property type="match status" value="1"/>
</dbReference>
<evidence type="ECO:0000313" key="10">
    <source>
        <dbReference type="Proteomes" id="UP000192472"/>
    </source>
</evidence>
<feature type="domain" description="Secretion system C-terminal sorting" evidence="7">
    <location>
        <begin position="1969"/>
        <end position="2035"/>
    </location>
</feature>
<sequence>MKRIVLCCAFQVFLCSFSTAQTTVYSADFEVDTDGWTTTNWTRDADGALGTSDGDYLHPTSFDDYAAGIDVTATSGVIDLTGFYNLALSVDISYDTDDSGPGLFDNRQDGFTIEYSPDNGGGWFTLGSDQEGINWFNDDDVTAFGLPGWDGQSGGWITSQMPLPDALENNAQVLFRIRFASGTTGLGNNETLGVGAGFDNFTVTSYSSSNGSPGNVPTNLSLWLKAGSRGLTDGSELGAWADESGNENHAYEQTSVDRPTASGQMINNNSVIDFDNSHIEGAAGIYTQEIFIVLDPDFISSSSAETGDILGYQVGGVGSLEFGSSTVQLDDELITHTIDPNPGYRSAYQDLTGEVVLANPMIINDRINATSDGQNIFVNGERVDNIEVDPDGDFVSFSDQPYILGYGFDLADDFQGSIGEVISYTGRLTDSDQQDIFTYLGIKYGITLDTNPGSATINFDYQINGGTLIWPGTTDANYQIYHHDVAGIGKDEAAQELNQSSSQSVNDATIVNIEAADDLDDSEYLVWGNDDNTNSFTTDDVISGITERLERIWKVKETGDVGAVTINFDITNLAVDKDNTTLNLLIAPSSATMPTDLANDAVTALIIGGNVTDQGGHDILTFSNVDFNDGDFFTIGGDVQTIAPGGISSGLTLWLRPDEGLETSGNLVTSWKDVSGSGNDADQGDSDEKPSLVSAEINDNDAIDFSDDFLDGIAGFNTQEYFIILKPDLAIAAGASNGQVLGLQNGTDAGLYLGVGADTLIGHEVDGYRSAYEDGVASITSPVIMLNSRNNDGGTAQELLVDGIQVDNGDDGTFANRSNSYFRLGNNFLGTNGYDGKISEVVSFNSRLSDADHRDVESYLAIKYGISLDISVEGYTANGATIYDNNAYANEIAGIGYNLDHGLIQLTSQSTASGSAVKVSGSSALESGEYLMWGNDGSDKTLTQTTELPSAYSTRLTTEWQVDVTGSPGAVTVKAYLAGVTNYSLLNKAPSLYALLINNTNDFSTVETAIEGSSFSGDTIIFNNVTFSNDDYFTLTLPALPSGAIGISNGTLWITSDSGVTTSGSDVTQWDNQVSAAGLSALEDVDGSPPQIASVNGYNYISFDGSTYLESNGIITGTTIFGTTDNTVMAVVRPNSGTYLAVWETSSTNRAGFGLNGSNASMIFVDASSSEQAIGSTDIVTPSEFQIITYQSTSATSNNIYVNGNSSDGTSNAGTLAGGSAGLGLGATPTGSSGFNGDLAEIGFWSTAISASDRRDVESYYALKYGIDLDISASDYTYNGGTTIYDRTGYNTRVRGIVANNDQGLYLDSTGSINGSDEIEVNNPSSLNNLDGLVIGDDNGSLNYISSGLPVSVTERVTRKWGVYEVNDVGTVSISFDLSSEDNTGYVVADFALILDDNDDFTDGVLDIIAAHSFNSEIVTINYVDFSGATHFGLATGIDITSDTDGDGIPDYFEVAHGSDYNDGDSPVAGGAGSPPTDADDANGPLETTLSLNSGRISSALEQLLIDQGVVAPVSRNTDTDEDGLSDWREVRDGTDPFDADSPTSDGNVDSDGDGLSDGLEAIIAAEGGAVDPDSSTDTDNDGVPDYYEVLNGYDPSDADEPLPGGGALSDVNDATGSAEGSAPVISDALESLLIESGATAPIELSSDTDEDGIPDYIEVIGNTDPFNENSPTVSSDITTIRSLQADYQATNPNCEILDGYQWVDVTDNLGNLVFSINPLGNDLGETCWAVRKLDGESNVRNRMLGAFQEYVLNRNWWISPTTQPAGDYPVYLRFYSLASEPQDLWTKVTNDGHDPDVMADFVQDSINFTKQGGINDLNPFEEGSSTELIHSRGEQFRGSDYQFTLSVNSFSSFAAFFEPGNPNSALPIDLAFFKGLNSDLGIELTWRTLSELNNDYFILERSQHVDSFEEIVRVDGNDDSNEIVDYKWLDKKPLQGKSYYRLTQVDNDGKSNSSDVIMIESGYTRIQVYPNPAKEVINVSFEHKTSISEITSLNVIDISGRDYPVTYRFESNNLFIPIAHLEAGFYILKLAIRDQIQSFSVRIDH</sequence>
<evidence type="ECO:0000259" key="8">
    <source>
        <dbReference type="Pfam" id="PF26628"/>
    </source>
</evidence>
<feature type="domain" description="DUF8202" evidence="8">
    <location>
        <begin position="432"/>
        <end position="597"/>
    </location>
</feature>
<dbReference type="Pfam" id="PF18962">
    <property type="entry name" value="Por_Secre_tail"/>
    <property type="match status" value="1"/>
</dbReference>
<evidence type="ECO:0000256" key="4">
    <source>
        <dbReference type="ARBA" id="ARBA00022837"/>
    </source>
</evidence>
<evidence type="ECO:0000256" key="2">
    <source>
        <dbReference type="ARBA" id="ARBA00022525"/>
    </source>
</evidence>
<protein>
    <submittedName>
        <fullName evidence="9">Por secretion system C-terminal sorting domain-containing protein</fullName>
    </submittedName>
</protein>
<proteinExistence type="predicted"/>
<dbReference type="NCBIfam" id="TIGR04183">
    <property type="entry name" value="Por_Secre_tail"/>
    <property type="match status" value="1"/>
</dbReference>
<dbReference type="InterPro" id="IPR026444">
    <property type="entry name" value="Secre_tail"/>
</dbReference>
<keyword evidence="4" id="KW-0106">Calcium</keyword>
<keyword evidence="10" id="KW-1185">Reference proteome</keyword>
<dbReference type="STRING" id="692418.SAMN04488029_0073"/>